<dbReference type="InterPro" id="IPR012337">
    <property type="entry name" value="RNaseH-like_sf"/>
</dbReference>
<dbReference type="Gene3D" id="3.30.420.10">
    <property type="entry name" value="Ribonuclease H-like superfamily/Ribonuclease H"/>
    <property type="match status" value="1"/>
</dbReference>
<dbReference type="EMBL" id="JAHZSS010000015">
    <property type="protein sequence ID" value="MBW8191821.1"/>
    <property type="molecule type" value="Genomic_DNA"/>
</dbReference>
<comment type="caution">
    <text evidence="2">The sequence shown here is derived from an EMBL/GenBank/DDBJ whole genome shotgun (WGS) entry which is preliminary data.</text>
</comment>
<protein>
    <recommendedName>
        <fullName evidence="4">Integrase catalytic domain-containing protein</fullName>
    </recommendedName>
</protein>
<proteinExistence type="predicted"/>
<dbReference type="RefSeq" id="WP_220104497.1">
    <property type="nucleotide sequence ID" value="NZ_JAHZSS010000015.1"/>
</dbReference>
<sequence>MNFRVGICLYNEQKGIDWRVCHVCPRLNVAAIADMGAALTNNNCKKPTVYTFKKLRKLIAQKSLESGFYELPLGMRVSPEMLIEQNREKWLEKRSRRFELIEPLTAEHVIRKYLYGDGIGSEIAELIDSGTECRTPGAFYNALNRYITFGMNVLALTPFNLKNTGSNFKYVDINGKPIKRGRGGHDNAQSRSKTRGITEQDKKDIKSIIKQLKKGEKKKFSVSRAWRVYQKQFCRTELLRKYPSSGKELPYYIKKREQDRISEQQFRYHLKKLLGPEAKKILIHGATVYEKDHADRQGHSHDGVLGATDRYETDATVLDIYVRYPYTRSERLTMGRPVLYLVVDVYSTAIAGFYIGFSGPNWQGMANAYVNACMDKVQFAASYGITIKPDDWPIHHVPKNVLTDNGAEHKDALVNSALLEQIGIQGFSFAAAYRGDMKGVVEGTFAIVNNERIQYLAGSIFKEQDRTDQHPSNNATYSYDDLVRKLITIIIEYNNSANRLSKQNINMMRDDVEATPQGIFNYSLKEEMNGGHGTAPEEEATIRWAFIPEETATVRADCVYFKGLKYHSPEFKCRGLYAKAKAKRFKIPVKRTLNCVNTIWHRTEEGQYIKLALKNTNNESPYLNQCWAAVLHRLEQNKDIAKDLKENELDAMNYSDELISDTVEGIKQVLEQSSPNTNQSMQTGVKERQDEYKQFQAAMDARNLAAAVGSNSSEPDTPAPQIHHDINDDDDDIYG</sequence>
<dbReference type="InterPro" id="IPR036397">
    <property type="entry name" value="RNaseH_sf"/>
</dbReference>
<evidence type="ECO:0000313" key="2">
    <source>
        <dbReference type="EMBL" id="MBW8191821.1"/>
    </source>
</evidence>
<keyword evidence="3" id="KW-1185">Reference proteome</keyword>
<organism evidence="2 3">
    <name type="scientific">Neiella holothuriorum</name>
    <dbReference type="NCBI Taxonomy" id="2870530"/>
    <lineage>
        <taxon>Bacteria</taxon>
        <taxon>Pseudomonadati</taxon>
        <taxon>Pseudomonadota</taxon>
        <taxon>Gammaproteobacteria</taxon>
        <taxon>Alteromonadales</taxon>
        <taxon>Echinimonadaceae</taxon>
        <taxon>Neiella</taxon>
    </lineage>
</organism>
<gene>
    <name evidence="2" type="ORF">K0504_12315</name>
</gene>
<evidence type="ECO:0000313" key="3">
    <source>
        <dbReference type="Proteomes" id="UP001166251"/>
    </source>
</evidence>
<feature type="region of interest" description="Disordered" evidence="1">
    <location>
        <begin position="179"/>
        <end position="201"/>
    </location>
</feature>
<dbReference type="SUPFAM" id="SSF53098">
    <property type="entry name" value="Ribonuclease H-like"/>
    <property type="match status" value="1"/>
</dbReference>
<feature type="region of interest" description="Disordered" evidence="1">
    <location>
        <begin position="703"/>
        <end position="735"/>
    </location>
</feature>
<accession>A0ABS7EHK7</accession>
<evidence type="ECO:0008006" key="4">
    <source>
        <dbReference type="Google" id="ProtNLM"/>
    </source>
</evidence>
<evidence type="ECO:0000256" key="1">
    <source>
        <dbReference type="SAM" id="MobiDB-lite"/>
    </source>
</evidence>
<dbReference type="Proteomes" id="UP001166251">
    <property type="component" value="Unassembled WGS sequence"/>
</dbReference>
<name>A0ABS7EHK7_9GAMM</name>
<reference evidence="2" key="1">
    <citation type="submission" date="2021-07" db="EMBL/GenBank/DDBJ databases">
        <title>Neiella marina sp. nov., isolated from the intestinal content of sea cucumber Apostichopus japonicus.</title>
        <authorList>
            <person name="Bai X."/>
        </authorList>
    </citation>
    <scope>NUCLEOTIDE SEQUENCE</scope>
    <source>
        <strain evidence="2">126</strain>
    </source>
</reference>